<reference evidence="4 5" key="1">
    <citation type="submission" date="2013-03" db="EMBL/GenBank/DDBJ databases">
        <title>The Genome Sequence of Cladophialophora carrionii CBS 160.54.</title>
        <authorList>
            <consortium name="The Broad Institute Genomics Platform"/>
            <person name="Cuomo C."/>
            <person name="de Hoog S."/>
            <person name="Gorbushina A."/>
            <person name="Walker B."/>
            <person name="Young S.K."/>
            <person name="Zeng Q."/>
            <person name="Gargeya S."/>
            <person name="Fitzgerald M."/>
            <person name="Haas B."/>
            <person name="Abouelleil A."/>
            <person name="Allen A.W."/>
            <person name="Alvarado L."/>
            <person name="Arachchi H.M."/>
            <person name="Berlin A.M."/>
            <person name="Chapman S.B."/>
            <person name="Gainer-Dewar J."/>
            <person name="Goldberg J."/>
            <person name="Griggs A."/>
            <person name="Gujja S."/>
            <person name="Hansen M."/>
            <person name="Howarth C."/>
            <person name="Imamovic A."/>
            <person name="Ireland A."/>
            <person name="Larimer J."/>
            <person name="McCowan C."/>
            <person name="Murphy C."/>
            <person name="Pearson M."/>
            <person name="Poon T.W."/>
            <person name="Priest M."/>
            <person name="Roberts A."/>
            <person name="Saif S."/>
            <person name="Shea T."/>
            <person name="Sisk P."/>
            <person name="Sykes S."/>
            <person name="Wortman J."/>
            <person name="Nusbaum C."/>
            <person name="Birren B."/>
        </authorList>
    </citation>
    <scope>NUCLEOTIDE SEQUENCE [LARGE SCALE GENOMIC DNA]</scope>
    <source>
        <strain evidence="4 5">CBS 160.54</strain>
    </source>
</reference>
<evidence type="ECO:0000313" key="4">
    <source>
        <dbReference type="EMBL" id="ETI25373.1"/>
    </source>
</evidence>
<dbReference type="VEuPathDB" id="FungiDB:G647_02146"/>
<dbReference type="GO" id="GO:0003688">
    <property type="term" value="F:DNA replication origin binding"/>
    <property type="evidence" value="ECO:0007669"/>
    <property type="project" value="TreeGrafter"/>
</dbReference>
<dbReference type="GO" id="GO:0006270">
    <property type="term" value="P:DNA replication initiation"/>
    <property type="evidence" value="ECO:0007669"/>
    <property type="project" value="InterPro"/>
</dbReference>
<dbReference type="HOGENOM" id="CLU_011047_0_0_1"/>
<evidence type="ECO:0000256" key="2">
    <source>
        <dbReference type="SAM" id="MobiDB-lite"/>
    </source>
</evidence>
<dbReference type="Pfam" id="PF09329">
    <property type="entry name" value="zf-primase"/>
    <property type="match status" value="1"/>
</dbReference>
<name>V9DGD6_9EURO</name>
<dbReference type="InterPro" id="IPR015408">
    <property type="entry name" value="Znf_Mcm10/DnaG"/>
</dbReference>
<protein>
    <recommendedName>
        <fullName evidence="3">Zinc finger Mcm10/DnaG-type domain-containing protein</fullName>
    </recommendedName>
</protein>
<dbReference type="PANTHER" id="PTHR13454:SF11">
    <property type="entry name" value="PROTEIN MCM10 HOMOLOG"/>
    <property type="match status" value="1"/>
</dbReference>
<feature type="region of interest" description="Disordered" evidence="2">
    <location>
        <begin position="1"/>
        <end position="74"/>
    </location>
</feature>
<feature type="compositionally biased region" description="Polar residues" evidence="2">
    <location>
        <begin position="166"/>
        <end position="176"/>
    </location>
</feature>
<dbReference type="GO" id="GO:0003697">
    <property type="term" value="F:single-stranded DNA binding"/>
    <property type="evidence" value="ECO:0007669"/>
    <property type="project" value="InterPro"/>
</dbReference>
<gene>
    <name evidence="4" type="ORF">G647_02146</name>
</gene>
<feature type="region of interest" description="Disordered" evidence="2">
    <location>
        <begin position="727"/>
        <end position="756"/>
    </location>
</feature>
<accession>V9DGD6</accession>
<organism evidence="4 5">
    <name type="scientific">Cladophialophora carrionii CBS 160.54</name>
    <dbReference type="NCBI Taxonomy" id="1279043"/>
    <lineage>
        <taxon>Eukaryota</taxon>
        <taxon>Fungi</taxon>
        <taxon>Dikarya</taxon>
        <taxon>Ascomycota</taxon>
        <taxon>Pezizomycotina</taxon>
        <taxon>Eurotiomycetes</taxon>
        <taxon>Chaetothyriomycetidae</taxon>
        <taxon>Chaetothyriales</taxon>
        <taxon>Herpotrichiellaceae</taxon>
        <taxon>Cladophialophora</taxon>
    </lineage>
</organism>
<dbReference type="OrthoDB" id="273123at2759"/>
<dbReference type="AlphaFoldDB" id="V9DGD6"/>
<feature type="domain" description="Zinc finger Mcm10/DnaG-type" evidence="3">
    <location>
        <begin position="485"/>
        <end position="530"/>
    </location>
</feature>
<dbReference type="InterPro" id="IPR040184">
    <property type="entry name" value="Mcm10"/>
</dbReference>
<dbReference type="GeneID" id="19980639"/>
<feature type="region of interest" description="Disordered" evidence="2">
    <location>
        <begin position="576"/>
        <end position="601"/>
    </location>
</feature>
<dbReference type="EMBL" id="KB822703">
    <property type="protein sequence ID" value="ETI25373.1"/>
    <property type="molecule type" value="Genomic_DNA"/>
</dbReference>
<evidence type="ECO:0000313" key="5">
    <source>
        <dbReference type="Proteomes" id="UP000030678"/>
    </source>
</evidence>
<proteinExistence type="inferred from homology"/>
<dbReference type="InterPro" id="IPR012340">
    <property type="entry name" value="NA-bd_OB-fold"/>
</dbReference>
<comment type="similarity">
    <text evidence="1">Belongs to the MCM10 family.</text>
</comment>
<feature type="region of interest" description="Disordered" evidence="2">
    <location>
        <begin position="382"/>
        <end position="402"/>
    </location>
</feature>
<dbReference type="PANTHER" id="PTHR13454">
    <property type="entry name" value="PROTEIN MCM10 HOMOLOG"/>
    <property type="match status" value="1"/>
</dbReference>
<feature type="region of interest" description="Disordered" evidence="2">
    <location>
        <begin position="278"/>
        <end position="310"/>
    </location>
</feature>
<feature type="compositionally biased region" description="Polar residues" evidence="2">
    <location>
        <begin position="31"/>
        <end position="44"/>
    </location>
</feature>
<sequence>MSSGGPWPPVSPHAALLSSPSGRKKYEAYKNDTSSMQRSATTPSLVDRLRAARTNNDFPPQHESPEDDEDEETLQLKLAAIEAKLKLKKLQKDKARAATPGRASSRPGSAHGPPAPQVEVKASPTKRIQATLPKSPSRVLLGIDKGIRGADISLKRASTVTGNRSMINSSTTLTDRPTSRSSAFNSTRSATSTRTATSSECRKTFSERMTEARERETTIERRRATTVQNRRRGFVLNQDELESYRTAAAETRGQGASKSPTRQYFEYSRDQVLTAAAEAHSGTQHLKKSRTMPDLRASPSKDTGQPSRHEGAANLFEDFSGLHLTSRVLPHSFLRRTLPTETFTIYRIPDLLKNVQSPDYELPETVCDYVVFAVIASKSSPMDHKKIPNQRDPDKSTVGTRDWEKRWDDGSHNSRRFMAITLTDLAWTIDLYLFGTALPRYHRLTPGTVVAILNPGIMPPKPGKSDTGAFSLSLSDDSDTVLEIGHARDLGYCKTLKKDGKECGSWVNTAKTDICEWHLNAEIQRTKAGRMGVNTGSNGFGRRENRPMTRNEDRAHKGLLNRDGRKFDRETGAHYYIATTGPKGGGGAARDTGRGGAASPDDPFIQAVEGELSRPSDRNARLRRRLAAQAKEREIAEKLGSREHGGFGFDSAGAEYLRRKAKQLGEDNKIKAVGDNGLDDASSKGSAAISMAILSSGSTTKENRKRTAADVRLSPVKKTRFVTAKGIREAGRDSLGAPGHTVAAHGSDSEDELEIV</sequence>
<dbReference type="RefSeq" id="XP_008724718.1">
    <property type="nucleotide sequence ID" value="XM_008726496.1"/>
</dbReference>
<dbReference type="GO" id="GO:0043596">
    <property type="term" value="C:nuclear replication fork"/>
    <property type="evidence" value="ECO:0007669"/>
    <property type="project" value="TreeGrafter"/>
</dbReference>
<feature type="region of interest" description="Disordered" evidence="2">
    <location>
        <begin position="89"/>
        <end position="126"/>
    </location>
</feature>
<dbReference type="Gene3D" id="2.40.50.140">
    <property type="entry name" value="Nucleic acid-binding proteins"/>
    <property type="match status" value="1"/>
</dbReference>
<feature type="compositionally biased region" description="Pro residues" evidence="2">
    <location>
        <begin position="1"/>
        <end position="11"/>
    </location>
</feature>
<feature type="region of interest" description="Disordered" evidence="2">
    <location>
        <begin position="166"/>
        <end position="197"/>
    </location>
</feature>
<evidence type="ECO:0000259" key="3">
    <source>
        <dbReference type="Pfam" id="PF09329"/>
    </source>
</evidence>
<evidence type="ECO:0000256" key="1">
    <source>
        <dbReference type="ARBA" id="ARBA00009679"/>
    </source>
</evidence>
<dbReference type="Proteomes" id="UP000030678">
    <property type="component" value="Unassembled WGS sequence"/>
</dbReference>
<feature type="compositionally biased region" description="Low complexity" evidence="2">
    <location>
        <begin position="179"/>
        <end position="197"/>
    </location>
</feature>